<evidence type="ECO:0000313" key="16">
    <source>
        <dbReference type="EMBL" id="HEC75262.1"/>
    </source>
</evidence>
<dbReference type="AlphaFoldDB" id="A0A7C1VS13"/>
<gene>
    <name evidence="16" type="ORF">ENI26_12970</name>
</gene>
<dbReference type="GO" id="GO:0006826">
    <property type="term" value="P:iron ion transport"/>
    <property type="evidence" value="ECO:0007669"/>
    <property type="project" value="UniProtKB-KW"/>
</dbReference>
<dbReference type="PANTHER" id="PTHR32552">
    <property type="entry name" value="FERRICHROME IRON RECEPTOR-RELATED"/>
    <property type="match status" value="1"/>
</dbReference>
<evidence type="ECO:0000256" key="2">
    <source>
        <dbReference type="ARBA" id="ARBA00022448"/>
    </source>
</evidence>
<evidence type="ECO:0000259" key="14">
    <source>
        <dbReference type="Pfam" id="PF00593"/>
    </source>
</evidence>
<dbReference type="Proteomes" id="UP000886384">
    <property type="component" value="Unassembled WGS sequence"/>
</dbReference>
<reference evidence="16" key="1">
    <citation type="journal article" date="2020" name="mSystems">
        <title>Genome- and Community-Level Interaction Insights into Carbon Utilization and Element Cycling Functions of Hydrothermarchaeota in Hydrothermal Sediment.</title>
        <authorList>
            <person name="Zhou Z."/>
            <person name="Liu Y."/>
            <person name="Xu W."/>
            <person name="Pan J."/>
            <person name="Luo Z.H."/>
            <person name="Li M."/>
        </authorList>
    </citation>
    <scope>NUCLEOTIDE SEQUENCE [LARGE SCALE GENOMIC DNA]</scope>
    <source>
        <strain evidence="16">HyVt-380</strain>
    </source>
</reference>
<feature type="chain" id="PRO_5027914457" evidence="13">
    <location>
        <begin position="22"/>
        <end position="686"/>
    </location>
</feature>
<keyword evidence="9 11" id="KW-0472">Membrane</keyword>
<evidence type="ECO:0000256" key="4">
    <source>
        <dbReference type="ARBA" id="ARBA00022496"/>
    </source>
</evidence>
<evidence type="ECO:0000256" key="1">
    <source>
        <dbReference type="ARBA" id="ARBA00004571"/>
    </source>
</evidence>
<evidence type="ECO:0000256" key="13">
    <source>
        <dbReference type="SAM" id="SignalP"/>
    </source>
</evidence>
<evidence type="ECO:0000256" key="7">
    <source>
        <dbReference type="ARBA" id="ARBA00023065"/>
    </source>
</evidence>
<evidence type="ECO:0000256" key="9">
    <source>
        <dbReference type="ARBA" id="ARBA00023136"/>
    </source>
</evidence>
<evidence type="ECO:0000256" key="10">
    <source>
        <dbReference type="ARBA" id="ARBA00023237"/>
    </source>
</evidence>
<dbReference type="Gene3D" id="2.40.170.20">
    <property type="entry name" value="TonB-dependent receptor, beta-barrel domain"/>
    <property type="match status" value="1"/>
</dbReference>
<accession>A0A7C1VS13</accession>
<dbReference type="PROSITE" id="PS52016">
    <property type="entry name" value="TONB_DEPENDENT_REC_3"/>
    <property type="match status" value="1"/>
</dbReference>
<dbReference type="PANTHER" id="PTHR32552:SF81">
    <property type="entry name" value="TONB-DEPENDENT OUTER MEMBRANE RECEPTOR"/>
    <property type="match status" value="1"/>
</dbReference>
<protein>
    <submittedName>
        <fullName evidence="16">TonB-dependent receptor</fullName>
    </submittedName>
</protein>
<organism evidence="16">
    <name type="scientific">Methylophaga aminisulfidivorans</name>
    <dbReference type="NCBI Taxonomy" id="230105"/>
    <lineage>
        <taxon>Bacteria</taxon>
        <taxon>Pseudomonadati</taxon>
        <taxon>Pseudomonadota</taxon>
        <taxon>Gammaproteobacteria</taxon>
        <taxon>Thiotrichales</taxon>
        <taxon>Piscirickettsiaceae</taxon>
        <taxon>Methylophaga</taxon>
    </lineage>
</organism>
<keyword evidence="8 12" id="KW-0798">TonB box</keyword>
<dbReference type="Pfam" id="PF00593">
    <property type="entry name" value="TonB_dep_Rec_b-barrel"/>
    <property type="match status" value="1"/>
</dbReference>
<dbReference type="EMBL" id="DRHY01000301">
    <property type="protein sequence ID" value="HEC75262.1"/>
    <property type="molecule type" value="Genomic_DNA"/>
</dbReference>
<keyword evidence="4" id="KW-0410">Iron transport</keyword>
<dbReference type="InterPro" id="IPR012910">
    <property type="entry name" value="Plug_dom"/>
</dbReference>
<keyword evidence="2 11" id="KW-0813">Transport</keyword>
<dbReference type="GO" id="GO:0009279">
    <property type="term" value="C:cell outer membrane"/>
    <property type="evidence" value="ECO:0007669"/>
    <property type="project" value="UniProtKB-SubCell"/>
</dbReference>
<evidence type="ECO:0000256" key="6">
    <source>
        <dbReference type="ARBA" id="ARBA00023004"/>
    </source>
</evidence>
<feature type="domain" description="TonB-dependent receptor plug" evidence="15">
    <location>
        <begin position="43"/>
        <end position="149"/>
    </location>
</feature>
<name>A0A7C1VS13_9GAMM</name>
<keyword evidence="10 11" id="KW-0998">Cell outer membrane</keyword>
<evidence type="ECO:0000256" key="12">
    <source>
        <dbReference type="RuleBase" id="RU003357"/>
    </source>
</evidence>
<evidence type="ECO:0000256" key="11">
    <source>
        <dbReference type="PROSITE-ProRule" id="PRU01360"/>
    </source>
</evidence>
<feature type="domain" description="TonB-dependent receptor-like beta-barrel" evidence="14">
    <location>
        <begin position="250"/>
        <end position="645"/>
    </location>
</feature>
<dbReference type="InterPro" id="IPR036942">
    <property type="entry name" value="Beta-barrel_TonB_sf"/>
</dbReference>
<proteinExistence type="inferred from homology"/>
<keyword evidence="16" id="KW-0675">Receptor</keyword>
<evidence type="ECO:0000259" key="15">
    <source>
        <dbReference type="Pfam" id="PF07715"/>
    </source>
</evidence>
<dbReference type="InterPro" id="IPR039426">
    <property type="entry name" value="TonB-dep_rcpt-like"/>
</dbReference>
<dbReference type="Pfam" id="PF07715">
    <property type="entry name" value="Plug"/>
    <property type="match status" value="1"/>
</dbReference>
<comment type="subcellular location">
    <subcellularLocation>
        <location evidence="1 11">Cell outer membrane</location>
        <topology evidence="1 11">Multi-pass membrane protein</topology>
    </subcellularLocation>
</comment>
<keyword evidence="5 11" id="KW-0812">Transmembrane</keyword>
<evidence type="ECO:0000256" key="3">
    <source>
        <dbReference type="ARBA" id="ARBA00022452"/>
    </source>
</evidence>
<keyword evidence="7" id="KW-0406">Ion transport</keyword>
<comment type="caution">
    <text evidence="16">The sequence shown here is derived from an EMBL/GenBank/DDBJ whole genome shotgun (WGS) entry which is preliminary data.</text>
</comment>
<evidence type="ECO:0000256" key="8">
    <source>
        <dbReference type="ARBA" id="ARBA00023077"/>
    </source>
</evidence>
<feature type="signal peptide" evidence="13">
    <location>
        <begin position="1"/>
        <end position="21"/>
    </location>
</feature>
<sequence length="686" mass="76634">MNRSTLVLAIAAVQLSPAAYAEVTSTDLPSMIVSADFRPNDAHDTPVSLTTIDKETIESRGAQHIEDVLNLAPNVNVSSGASRGQFYQIRGIGERSQFSAPLNPSVGLLIDGIDFSRSGGAATMFDIQSVEILRGPQGTKFGTNALAGVINMQSTEPTDEFDLHFETGIAEYNTRNVGIALGGPLIDNTLLGRFSVYSHQSDGYMENDFLGKDDTQNQDEVTARGHLKLLATDHLTVDLNFLHLSIDNGYDGFTLDNSRHSISDNPGKDTQNTNAFSLKSDYRANSKIQLQSNVTYLKSDMTYSYDGDWANPSYDPGVFSATEDFDRKRENYSVELKALSNEDGRIFNNSTDWAVGVYFLSQDEDLDLVSDYVTDLKNEYETNNTALFGQLDTHLTDKLTLISGLRVEHFEADYKDTNDIDLHTSDNLFGGKLGLNYEINSDQMVYTSLSRGYKSGGVNNNDSLPTNKLKFDTEYMWSLETGLKSYWFDGDLITNVSAFYSLRRDAQVKSSVFVGGGKFEDSIANAARGTNMGIEADADWLINERVSLFASLGLLRAVFDEYENPDLGSYNPEDRQMAHAPKYQFSLGTKVKLATNWTLRTNMEGKDEFYFSNSHDSKSGSYVIYNASLDYQLKNWKVTLWGRNLFDKDYYTRGFYFNNDPKVNSDKTYTQYGDPRVVGLTLSYDY</sequence>
<dbReference type="InterPro" id="IPR000531">
    <property type="entry name" value="Beta-barrel_TonB"/>
</dbReference>
<keyword evidence="3 11" id="KW-1134">Transmembrane beta strand</keyword>
<keyword evidence="6" id="KW-0408">Iron</keyword>
<dbReference type="CDD" id="cd01347">
    <property type="entry name" value="ligand_gated_channel"/>
    <property type="match status" value="1"/>
</dbReference>
<evidence type="ECO:0000256" key="5">
    <source>
        <dbReference type="ARBA" id="ARBA00022692"/>
    </source>
</evidence>
<comment type="similarity">
    <text evidence="11 12">Belongs to the TonB-dependent receptor family.</text>
</comment>
<dbReference type="SUPFAM" id="SSF56935">
    <property type="entry name" value="Porins"/>
    <property type="match status" value="1"/>
</dbReference>
<keyword evidence="13" id="KW-0732">Signal</keyword>